<protein>
    <recommendedName>
        <fullName evidence="4">Choline kinase</fullName>
    </recommendedName>
</protein>
<name>A0AAN7TDI0_9PEZI</name>
<comment type="caution">
    <text evidence="2">The sequence shown here is derived from an EMBL/GenBank/DDBJ whole genome shotgun (WGS) entry which is preliminary data.</text>
</comment>
<dbReference type="PANTHER" id="PTHR22603:SF93">
    <property type="entry name" value="RE24176P"/>
    <property type="match status" value="1"/>
</dbReference>
<dbReference type="GO" id="GO:0006646">
    <property type="term" value="P:phosphatidylethanolamine biosynthetic process"/>
    <property type="evidence" value="ECO:0007669"/>
    <property type="project" value="TreeGrafter"/>
</dbReference>
<evidence type="ECO:0008006" key="4">
    <source>
        <dbReference type="Google" id="ProtNLM"/>
    </source>
</evidence>
<dbReference type="AlphaFoldDB" id="A0AAN7TDI0"/>
<dbReference type="GO" id="GO:0004305">
    <property type="term" value="F:ethanolamine kinase activity"/>
    <property type="evidence" value="ECO:0007669"/>
    <property type="project" value="TreeGrafter"/>
</dbReference>
<evidence type="ECO:0000313" key="2">
    <source>
        <dbReference type="EMBL" id="KAK5111128.1"/>
    </source>
</evidence>
<evidence type="ECO:0000256" key="1">
    <source>
        <dbReference type="ARBA" id="ARBA00038211"/>
    </source>
</evidence>
<dbReference type="EMBL" id="JAVRRL010000042">
    <property type="protein sequence ID" value="KAK5111128.1"/>
    <property type="molecule type" value="Genomic_DNA"/>
</dbReference>
<dbReference type="PANTHER" id="PTHR22603">
    <property type="entry name" value="CHOLINE/ETHANOALAMINE KINASE"/>
    <property type="match status" value="1"/>
</dbReference>
<organism evidence="2 3">
    <name type="scientific">Meristemomyces frigidus</name>
    <dbReference type="NCBI Taxonomy" id="1508187"/>
    <lineage>
        <taxon>Eukaryota</taxon>
        <taxon>Fungi</taxon>
        <taxon>Dikarya</taxon>
        <taxon>Ascomycota</taxon>
        <taxon>Pezizomycotina</taxon>
        <taxon>Dothideomycetes</taxon>
        <taxon>Dothideomycetidae</taxon>
        <taxon>Mycosphaerellales</taxon>
        <taxon>Teratosphaeriaceae</taxon>
        <taxon>Meristemomyces</taxon>
    </lineage>
</organism>
<comment type="similarity">
    <text evidence="1">Belongs to the choline/ethanolamine kinase family.</text>
</comment>
<dbReference type="SUPFAM" id="SSF56112">
    <property type="entry name" value="Protein kinase-like (PK-like)"/>
    <property type="match status" value="1"/>
</dbReference>
<sequence length="367" mass="41911">MANAFDAHKAHKLLSGFFAQEWAKTDVSSLRVKRITGGLINTINLVSRDTTAAAEPAAVIVRHFGLEGYQEEPPGDSITLSAAQQAVVCWEMSRRGLGPKIYGFFPGGRLEEYIDSHTLTAAESTEADIRRDVARSYARLHSLQLPLRRDSFSMVGRDFIVSMKNKQKAAAQELQAIDDTVARDYFLLFQETDWVQELQWVSDLFAKHNCKMTITQGDTNYLNILVKNYDSECRVMLIDYETVCFSYRGSDIGGHFNERMYRYSQPDTHLTGFSAPNAQEQREFCEAYLHELRFLGCEMTEYDTVDHLMLEASIGRMYQLLFTNFMSTVFDEVEVEPLFLSGLLHMMQMYAQVKREFERSYAEAGAT</sequence>
<reference evidence="2" key="1">
    <citation type="submission" date="2023-08" db="EMBL/GenBank/DDBJ databases">
        <title>Black Yeasts Isolated from many extreme environments.</title>
        <authorList>
            <person name="Coleine C."/>
            <person name="Stajich J.E."/>
            <person name="Selbmann L."/>
        </authorList>
    </citation>
    <scope>NUCLEOTIDE SEQUENCE</scope>
    <source>
        <strain evidence="2">CCFEE 5401</strain>
    </source>
</reference>
<dbReference type="Proteomes" id="UP001310890">
    <property type="component" value="Unassembled WGS sequence"/>
</dbReference>
<gene>
    <name evidence="2" type="ORF">LTR62_005327</name>
</gene>
<evidence type="ECO:0000313" key="3">
    <source>
        <dbReference type="Proteomes" id="UP001310890"/>
    </source>
</evidence>
<dbReference type="Gene3D" id="3.30.200.20">
    <property type="entry name" value="Phosphorylase Kinase, domain 1"/>
    <property type="match status" value="1"/>
</dbReference>
<dbReference type="Gene3D" id="3.90.1200.10">
    <property type="match status" value="1"/>
</dbReference>
<dbReference type="Pfam" id="PF01633">
    <property type="entry name" value="Choline_kinase"/>
    <property type="match status" value="1"/>
</dbReference>
<dbReference type="GO" id="GO:0005737">
    <property type="term" value="C:cytoplasm"/>
    <property type="evidence" value="ECO:0007669"/>
    <property type="project" value="TreeGrafter"/>
</dbReference>
<accession>A0AAN7TDI0</accession>
<proteinExistence type="inferred from homology"/>
<dbReference type="GO" id="GO:0004103">
    <property type="term" value="F:choline kinase activity"/>
    <property type="evidence" value="ECO:0007669"/>
    <property type="project" value="TreeGrafter"/>
</dbReference>
<dbReference type="InterPro" id="IPR011009">
    <property type="entry name" value="Kinase-like_dom_sf"/>
</dbReference>